<dbReference type="RefSeq" id="WP_310070307.1">
    <property type="nucleotide sequence ID" value="NZ_JAVDVX010000002.1"/>
</dbReference>
<dbReference type="PANTHER" id="PTHR11455">
    <property type="entry name" value="CRYPTOCHROME"/>
    <property type="match status" value="1"/>
</dbReference>
<dbReference type="Proteomes" id="UP001253595">
    <property type="component" value="Unassembled WGS sequence"/>
</dbReference>
<dbReference type="SUPFAM" id="SSF52425">
    <property type="entry name" value="Cryptochrome/photolyase, N-terminal domain"/>
    <property type="match status" value="1"/>
</dbReference>
<name>A0ABU1UW01_9GAMM</name>
<dbReference type="InterPro" id="IPR005101">
    <property type="entry name" value="Cryptochr/Photolyase_FAD-bd"/>
</dbReference>
<evidence type="ECO:0000256" key="6">
    <source>
        <dbReference type="ARBA" id="ARBA00022991"/>
    </source>
</evidence>
<evidence type="ECO:0000256" key="3">
    <source>
        <dbReference type="ARBA" id="ARBA00005862"/>
    </source>
</evidence>
<evidence type="ECO:0000256" key="1">
    <source>
        <dbReference type="ARBA" id="ARBA00001932"/>
    </source>
</evidence>
<dbReference type="Pfam" id="PF00875">
    <property type="entry name" value="DNA_photolyase"/>
    <property type="match status" value="1"/>
</dbReference>
<accession>A0ABU1UW01</accession>
<evidence type="ECO:0000313" key="9">
    <source>
        <dbReference type="EMBL" id="MDR7089335.1"/>
    </source>
</evidence>
<evidence type="ECO:0000313" key="10">
    <source>
        <dbReference type="Proteomes" id="UP001253595"/>
    </source>
</evidence>
<evidence type="ECO:0000259" key="8">
    <source>
        <dbReference type="PROSITE" id="PS51645"/>
    </source>
</evidence>
<dbReference type="PROSITE" id="PS51645">
    <property type="entry name" value="PHR_CRY_ALPHA_BETA"/>
    <property type="match status" value="1"/>
</dbReference>
<feature type="domain" description="Photolyase/cryptochrome alpha/beta" evidence="8">
    <location>
        <begin position="1"/>
        <end position="134"/>
    </location>
</feature>
<comment type="similarity">
    <text evidence="3">Belongs to the DNA photolyase class-1 family.</text>
</comment>
<dbReference type="InterPro" id="IPR036155">
    <property type="entry name" value="Crypto/Photolyase_N_sf"/>
</dbReference>
<dbReference type="EMBL" id="JAVDVX010000002">
    <property type="protein sequence ID" value="MDR7089335.1"/>
    <property type="molecule type" value="Genomic_DNA"/>
</dbReference>
<dbReference type="InterPro" id="IPR036134">
    <property type="entry name" value="Crypto/Photolyase_FAD-like_sf"/>
</dbReference>
<dbReference type="GO" id="GO:0003904">
    <property type="term" value="F:deoxyribodipyrimidine photo-lyase activity"/>
    <property type="evidence" value="ECO:0007669"/>
    <property type="project" value="UniProtKB-EC"/>
</dbReference>
<comment type="similarity">
    <text evidence="7">Belongs to the DNA photolyase family.</text>
</comment>
<reference evidence="9 10" key="1">
    <citation type="submission" date="2023-07" db="EMBL/GenBank/DDBJ databases">
        <title>Sorghum-associated microbial communities from plants grown in Nebraska, USA.</title>
        <authorList>
            <person name="Schachtman D."/>
        </authorList>
    </citation>
    <scope>NUCLEOTIDE SEQUENCE [LARGE SCALE GENOMIC DNA]</scope>
    <source>
        <strain evidence="9 10">BE190</strain>
    </source>
</reference>
<evidence type="ECO:0000256" key="2">
    <source>
        <dbReference type="ARBA" id="ARBA00001974"/>
    </source>
</evidence>
<keyword evidence="9" id="KW-0456">Lyase</keyword>
<keyword evidence="6 7" id="KW-0157">Chromophore</keyword>
<evidence type="ECO:0000256" key="7">
    <source>
        <dbReference type="RuleBase" id="RU004182"/>
    </source>
</evidence>
<keyword evidence="10" id="KW-1185">Reference proteome</keyword>
<evidence type="ECO:0000256" key="5">
    <source>
        <dbReference type="ARBA" id="ARBA00022827"/>
    </source>
</evidence>
<dbReference type="InterPro" id="IPR006050">
    <property type="entry name" value="DNA_photolyase_N"/>
</dbReference>
<dbReference type="InterPro" id="IPR018394">
    <property type="entry name" value="DNA_photolyase_1_CS_C"/>
</dbReference>
<comment type="caution">
    <text evidence="9">The sequence shown here is derived from an EMBL/GenBank/DDBJ whole genome shotgun (WGS) entry which is preliminary data.</text>
</comment>
<dbReference type="PROSITE" id="PS00394">
    <property type="entry name" value="DNA_PHOTOLYASES_1_1"/>
    <property type="match status" value="1"/>
</dbReference>
<gene>
    <name evidence="9" type="ORF">J2X05_001341</name>
</gene>
<dbReference type="InterPro" id="IPR002081">
    <property type="entry name" value="Cryptochrome/DNA_photolyase_1"/>
</dbReference>
<dbReference type="SUPFAM" id="SSF48173">
    <property type="entry name" value="Cryptochrome/photolyase FAD-binding domain"/>
    <property type="match status" value="1"/>
</dbReference>
<dbReference type="Pfam" id="PF03441">
    <property type="entry name" value="FAD_binding_7"/>
    <property type="match status" value="1"/>
</dbReference>
<comment type="cofactor">
    <cofactor evidence="1">
        <name>(6R)-5,10-methylene-5,6,7,8-tetrahydrofolate</name>
        <dbReference type="ChEBI" id="CHEBI:15636"/>
    </cofactor>
</comment>
<dbReference type="InterPro" id="IPR014729">
    <property type="entry name" value="Rossmann-like_a/b/a_fold"/>
</dbReference>
<dbReference type="Gene3D" id="3.40.50.620">
    <property type="entry name" value="HUPs"/>
    <property type="match status" value="1"/>
</dbReference>
<dbReference type="PANTHER" id="PTHR11455:SF9">
    <property type="entry name" value="CRYPTOCHROME CIRCADIAN CLOCK 5 ISOFORM X1"/>
    <property type="match status" value="1"/>
</dbReference>
<dbReference type="EC" id="4.1.99.3" evidence="9"/>
<keyword evidence="4 7" id="KW-0285">Flavoprotein</keyword>
<dbReference type="Gene3D" id="1.10.579.10">
    <property type="entry name" value="DNA Cyclobutane Dipyrimidine Photolyase, subunit A, domain 3"/>
    <property type="match status" value="1"/>
</dbReference>
<comment type="cofactor">
    <cofactor evidence="2">
        <name>FAD</name>
        <dbReference type="ChEBI" id="CHEBI:57692"/>
    </cofactor>
</comment>
<protein>
    <submittedName>
        <fullName evidence="9">Deoxyribodipyrimidine photo-lyase</fullName>
        <ecNumber evidence="9">4.1.99.3</ecNumber>
    </submittedName>
</protein>
<dbReference type="PRINTS" id="PR00147">
    <property type="entry name" value="DNAPHOTLYASE"/>
</dbReference>
<dbReference type="Gene3D" id="1.25.40.80">
    <property type="match status" value="1"/>
</dbReference>
<sequence length="473" mass="53723">MTALVWLRHDLRVHDNPALFKAAESGQGVVAVYVHCDAYVRLHTIAPAQLDFVRRHLHIMAKDLTSLNIPLLVVRVQKPAEIAPELLRIAQRVQAGHCYFNAEYPVNELNRDIAVNQLLRDNGILVKRCHDRCIVPPGMIRNGQGDPYKVFTAFKKKWLQTMMPVAIKPLASPAKQAAVSDVTTVSIDDINQLFSAHELRDLSELWPAGEAEAYRRLDLFIEKSITRYLDQRDFPSIDGTSSLSPYFAVGSLSPRQAIAAVLAYTHGEWEGGNAGANCWISELIWREFYQHVAVDYPQVCKRKAMQAHTEAFPWRYDKTLFAAWCEGKTGIPIVDAAMRQLNATGWMHNRLRMVVAMFLTKNCQIDWRWGEDYFMSQLIDGEFTANNGGWQWSASTGTDAAPYFRIFNPISQSERFDPNGDFIRNWIPELGHLSNKQIHNPPPVDNYPRPIVDLNMSRKETIALFAQLTPVAH</sequence>
<evidence type="ECO:0000256" key="4">
    <source>
        <dbReference type="ARBA" id="ARBA00022630"/>
    </source>
</evidence>
<organism evidence="9 10">
    <name type="scientific">Cellvibrio fibrivorans</name>
    <dbReference type="NCBI Taxonomy" id="126350"/>
    <lineage>
        <taxon>Bacteria</taxon>
        <taxon>Pseudomonadati</taxon>
        <taxon>Pseudomonadota</taxon>
        <taxon>Gammaproteobacteria</taxon>
        <taxon>Cellvibrionales</taxon>
        <taxon>Cellvibrionaceae</taxon>
        <taxon>Cellvibrio</taxon>
    </lineage>
</organism>
<keyword evidence="5 7" id="KW-0274">FAD</keyword>
<proteinExistence type="inferred from homology"/>